<proteinExistence type="predicted"/>
<evidence type="ECO:0000259" key="3">
    <source>
        <dbReference type="PROSITE" id="PS50110"/>
    </source>
</evidence>
<evidence type="ECO:0000256" key="2">
    <source>
        <dbReference type="PROSITE-ProRule" id="PRU00169"/>
    </source>
</evidence>
<dbReference type="SMART" id="SM00448">
    <property type="entry name" value="REC"/>
    <property type="match status" value="1"/>
</dbReference>
<dbReference type="PANTHER" id="PTHR44591:SF23">
    <property type="entry name" value="CHEY SUBFAMILY"/>
    <property type="match status" value="1"/>
</dbReference>
<dbReference type="GO" id="GO:0000160">
    <property type="term" value="P:phosphorelay signal transduction system"/>
    <property type="evidence" value="ECO:0007669"/>
    <property type="project" value="InterPro"/>
</dbReference>
<evidence type="ECO:0000313" key="5">
    <source>
        <dbReference type="Proteomes" id="UP000252355"/>
    </source>
</evidence>
<dbReference type="InterPro" id="IPR001789">
    <property type="entry name" value="Sig_transdc_resp-reg_receiver"/>
</dbReference>
<organism evidence="4 5">
    <name type="scientific">Candidatus Ozemobacter sibiricus</name>
    <dbReference type="NCBI Taxonomy" id="2268124"/>
    <lineage>
        <taxon>Bacteria</taxon>
        <taxon>Candidatus Ozemobacteria</taxon>
        <taxon>Candidatus Ozemobacterales</taxon>
        <taxon>Candidatus Ozemobacteraceae</taxon>
        <taxon>Candidatus Ozemobacter</taxon>
    </lineage>
</organism>
<feature type="modified residue" description="4-aspartylphosphate" evidence="2">
    <location>
        <position position="52"/>
    </location>
</feature>
<dbReference type="Pfam" id="PF00072">
    <property type="entry name" value="Response_reg"/>
    <property type="match status" value="1"/>
</dbReference>
<dbReference type="AlphaFoldDB" id="A0A367ZVK7"/>
<accession>A0A367ZVK7</accession>
<reference evidence="4 5" key="1">
    <citation type="submission" date="2018-05" db="EMBL/GenBank/DDBJ databases">
        <title>A metagenomic window into the 2 km-deep terrestrial subsurface aquifer revealed taxonomically and functionally diverse microbial community comprising novel uncultured bacterial lineages.</title>
        <authorList>
            <person name="Kadnikov V.V."/>
            <person name="Mardanov A.V."/>
            <person name="Beletsky A.V."/>
            <person name="Banks D."/>
            <person name="Pimenov N.V."/>
            <person name="Frank Y.A."/>
            <person name="Karnachuk O.V."/>
            <person name="Ravin N.V."/>
        </authorList>
    </citation>
    <scope>NUCLEOTIDE SEQUENCE [LARGE SCALE GENOMIC DNA]</scope>
    <source>
        <strain evidence="4">BY5</strain>
    </source>
</reference>
<comment type="caution">
    <text evidence="4">The sequence shown here is derived from an EMBL/GenBank/DDBJ whole genome shotgun (WGS) entry which is preliminary data.</text>
</comment>
<dbReference type="EMBL" id="QOQW01000002">
    <property type="protein sequence ID" value="RCK81361.1"/>
    <property type="molecule type" value="Genomic_DNA"/>
</dbReference>
<dbReference type="Proteomes" id="UP000252355">
    <property type="component" value="Unassembled WGS sequence"/>
</dbReference>
<protein>
    <submittedName>
        <fullName evidence="4">Signal transduction response regulator</fullName>
    </submittedName>
</protein>
<dbReference type="Gene3D" id="3.40.50.2300">
    <property type="match status" value="1"/>
</dbReference>
<dbReference type="InterPro" id="IPR050595">
    <property type="entry name" value="Bact_response_regulator"/>
</dbReference>
<evidence type="ECO:0000313" key="4">
    <source>
        <dbReference type="EMBL" id="RCK81361.1"/>
    </source>
</evidence>
<sequence length="124" mass="13974">MPTVLIVEDHQFNRDLLERRLQRAGCRVISLAEGSQVLATVAREHPDLIIMDVRLPDIDGLELTRRLKADERLRRIPVAILTASVREEDSRLASAAGCDAFLTKPFEWADLWPKLQALLPPSVP</sequence>
<dbReference type="PROSITE" id="PS50110">
    <property type="entry name" value="RESPONSE_REGULATORY"/>
    <property type="match status" value="1"/>
</dbReference>
<dbReference type="SUPFAM" id="SSF52172">
    <property type="entry name" value="CheY-like"/>
    <property type="match status" value="1"/>
</dbReference>
<gene>
    <name evidence="4" type="ORF">OZSIB_2230</name>
</gene>
<evidence type="ECO:0000256" key="1">
    <source>
        <dbReference type="ARBA" id="ARBA00022553"/>
    </source>
</evidence>
<keyword evidence="1 2" id="KW-0597">Phosphoprotein</keyword>
<name>A0A367ZVK7_9BACT</name>
<dbReference type="InterPro" id="IPR011006">
    <property type="entry name" value="CheY-like_superfamily"/>
</dbReference>
<feature type="domain" description="Response regulatory" evidence="3">
    <location>
        <begin position="3"/>
        <end position="119"/>
    </location>
</feature>
<dbReference type="PANTHER" id="PTHR44591">
    <property type="entry name" value="STRESS RESPONSE REGULATOR PROTEIN 1"/>
    <property type="match status" value="1"/>
</dbReference>